<organism evidence="2 3">
    <name type="scientific">Pandoraea pneumonica</name>
    <dbReference type="NCBI Taxonomy" id="2508299"/>
    <lineage>
        <taxon>Bacteria</taxon>
        <taxon>Pseudomonadati</taxon>
        <taxon>Pseudomonadota</taxon>
        <taxon>Betaproteobacteria</taxon>
        <taxon>Burkholderiales</taxon>
        <taxon>Burkholderiaceae</taxon>
        <taxon>Pandoraea</taxon>
    </lineage>
</organism>
<proteinExistence type="predicted"/>
<dbReference type="EMBL" id="CABPSK010000003">
    <property type="protein sequence ID" value="VVE27083.1"/>
    <property type="molecule type" value="Genomic_DNA"/>
</dbReference>
<accession>A0A5E4WS64</accession>
<evidence type="ECO:0000256" key="1">
    <source>
        <dbReference type="SAM" id="MobiDB-lite"/>
    </source>
</evidence>
<feature type="compositionally biased region" description="Polar residues" evidence="1">
    <location>
        <begin position="35"/>
        <end position="54"/>
    </location>
</feature>
<evidence type="ECO:0000313" key="2">
    <source>
        <dbReference type="EMBL" id="VVE27083.1"/>
    </source>
</evidence>
<keyword evidence="3" id="KW-1185">Reference proteome</keyword>
<evidence type="ECO:0000313" key="3">
    <source>
        <dbReference type="Proteomes" id="UP000366945"/>
    </source>
</evidence>
<dbReference type="AlphaFoldDB" id="A0A5E4WS64"/>
<feature type="region of interest" description="Disordered" evidence="1">
    <location>
        <begin position="19"/>
        <end position="56"/>
    </location>
</feature>
<dbReference type="GeneID" id="300405461"/>
<sequence>MPTNASPLPFPFVPVTPAPPSASQAFTSAIPPKSRNAQRSVSGGTRQTPMTSPDSGFAGLRIDVVRVVTGAEVLLLGAIVR</sequence>
<dbReference type="Proteomes" id="UP000366945">
    <property type="component" value="Unassembled WGS sequence"/>
</dbReference>
<gene>
    <name evidence="2" type="ORF">PPN31114_03451</name>
</gene>
<dbReference type="RefSeq" id="WP_150680706.1">
    <property type="nucleotide sequence ID" value="NZ_CABPSK010000003.1"/>
</dbReference>
<protein>
    <submittedName>
        <fullName evidence="2">Uncharacterized protein</fullName>
    </submittedName>
</protein>
<reference evidence="2 3" key="1">
    <citation type="submission" date="2019-08" db="EMBL/GenBank/DDBJ databases">
        <authorList>
            <person name="Peeters C."/>
        </authorList>
    </citation>
    <scope>NUCLEOTIDE SEQUENCE [LARGE SCALE GENOMIC DNA]</scope>
    <source>
        <strain evidence="2 3">LMG 31114</strain>
    </source>
</reference>
<name>A0A5E4WS64_9BURK</name>